<evidence type="ECO:0000313" key="1">
    <source>
        <dbReference type="EMBL" id="KZR97807.1"/>
    </source>
</evidence>
<dbReference type="OrthoDB" id="6502489at2759"/>
<protein>
    <submittedName>
        <fullName evidence="1">Putative Cell division protein ftsj</fullName>
    </submittedName>
</protein>
<dbReference type="GO" id="GO:0051301">
    <property type="term" value="P:cell division"/>
    <property type="evidence" value="ECO:0007669"/>
    <property type="project" value="UniProtKB-KW"/>
</dbReference>
<gene>
    <name evidence="1" type="ORF">APZ42_007114</name>
</gene>
<name>A0A164FHP7_9CRUS</name>
<organism evidence="1 2">
    <name type="scientific">Daphnia magna</name>
    <dbReference type="NCBI Taxonomy" id="35525"/>
    <lineage>
        <taxon>Eukaryota</taxon>
        <taxon>Metazoa</taxon>
        <taxon>Ecdysozoa</taxon>
        <taxon>Arthropoda</taxon>
        <taxon>Crustacea</taxon>
        <taxon>Branchiopoda</taxon>
        <taxon>Diplostraca</taxon>
        <taxon>Cladocera</taxon>
        <taxon>Anomopoda</taxon>
        <taxon>Daphniidae</taxon>
        <taxon>Daphnia</taxon>
    </lineage>
</organism>
<feature type="non-terminal residue" evidence="1">
    <location>
        <position position="56"/>
    </location>
</feature>
<dbReference type="Proteomes" id="UP000076858">
    <property type="component" value="Unassembled WGS sequence"/>
</dbReference>
<proteinExistence type="predicted"/>
<keyword evidence="2" id="KW-1185">Reference proteome</keyword>
<dbReference type="AlphaFoldDB" id="A0A164FHP7"/>
<keyword evidence="1" id="KW-0132">Cell division</keyword>
<sequence>DASTMIAKLRRECRIMVHKDSRNGLDRLLMHLSETEKQVVKMFIAKAAIDPAHDKH</sequence>
<reference evidence="1 2" key="1">
    <citation type="submission" date="2016-03" db="EMBL/GenBank/DDBJ databases">
        <title>EvidentialGene: Evidence-directed Construction of Genes on Genomes.</title>
        <authorList>
            <person name="Gilbert D.G."/>
            <person name="Choi J.-H."/>
            <person name="Mockaitis K."/>
            <person name="Colbourne J."/>
            <person name="Pfrender M."/>
        </authorList>
    </citation>
    <scope>NUCLEOTIDE SEQUENCE [LARGE SCALE GENOMIC DNA]</scope>
    <source>
        <strain evidence="1 2">Xinb3</strain>
        <tissue evidence="1">Complete organism</tissue>
    </source>
</reference>
<comment type="caution">
    <text evidence="1">The sequence shown here is derived from an EMBL/GenBank/DDBJ whole genome shotgun (WGS) entry which is preliminary data.</text>
</comment>
<feature type="non-terminal residue" evidence="1">
    <location>
        <position position="1"/>
    </location>
</feature>
<keyword evidence="1" id="KW-0131">Cell cycle</keyword>
<accession>A0A164FHP7</accession>
<dbReference type="EMBL" id="LRGB01020012">
    <property type="protein sequence ID" value="KZR97807.1"/>
    <property type="molecule type" value="Genomic_DNA"/>
</dbReference>
<evidence type="ECO:0000313" key="2">
    <source>
        <dbReference type="Proteomes" id="UP000076858"/>
    </source>
</evidence>